<feature type="compositionally biased region" description="Basic and acidic residues" evidence="1">
    <location>
        <begin position="112"/>
        <end position="126"/>
    </location>
</feature>
<dbReference type="GeneID" id="56029792"/>
<reference evidence="2 3" key="1">
    <citation type="submission" date="2020-07" db="EMBL/GenBank/DDBJ databases">
        <title>Gai3-2, isolated from salt lake.</title>
        <authorList>
            <person name="Cui H."/>
            <person name="Shi X."/>
        </authorList>
    </citation>
    <scope>NUCLEOTIDE SEQUENCE [LARGE SCALE GENOMIC DNA]</scope>
    <source>
        <strain evidence="2 3">Gai3-2</strain>
    </source>
</reference>
<dbReference type="KEGG" id="halg:HUG10_13125"/>
<name>A0A7D5GIV4_9EURY</name>
<proteinExistence type="predicted"/>
<feature type="compositionally biased region" description="Acidic residues" evidence="1">
    <location>
        <begin position="142"/>
        <end position="152"/>
    </location>
</feature>
<dbReference type="Proteomes" id="UP000509750">
    <property type="component" value="Chromosome"/>
</dbReference>
<sequence>MRELDCDFCGARAAGAYEVLPDELDPTPDEQVRVVLCGNCRDTLDAVTAPLLARLGVDDTDRPSGAALRDASRPSGTAGDDEDDGPEDGAQASARSENPVSPADDAVIIDSGARREPRSTDDRRGNADAGATDAPPQGDEPGGGDDGEDDDGRDVGDGRGDDGSTEGADRNEDAAASANGDSSRSGGGTGRGRAEEPEEFRTVMRLLNNREFPVDRGEVVDLASGAYELETAQVEEILDYAVERGILSDEKGKLTKA</sequence>
<dbReference type="RefSeq" id="WP_179170006.1">
    <property type="nucleotide sequence ID" value="NZ_CP058529.1"/>
</dbReference>
<gene>
    <name evidence="2" type="ORF">HUG10_13125</name>
</gene>
<feature type="region of interest" description="Disordered" evidence="1">
    <location>
        <begin position="57"/>
        <end position="200"/>
    </location>
</feature>
<evidence type="ECO:0000313" key="3">
    <source>
        <dbReference type="Proteomes" id="UP000509750"/>
    </source>
</evidence>
<evidence type="ECO:0000256" key="1">
    <source>
        <dbReference type="SAM" id="MobiDB-lite"/>
    </source>
</evidence>
<accession>A0A7D5GIV4</accession>
<protein>
    <submittedName>
        <fullName evidence="2">Uncharacterized protein</fullName>
    </submittedName>
</protein>
<dbReference type="AlphaFoldDB" id="A0A7D5GIV4"/>
<keyword evidence="3" id="KW-1185">Reference proteome</keyword>
<dbReference type="OrthoDB" id="204261at2157"/>
<evidence type="ECO:0000313" key="2">
    <source>
        <dbReference type="EMBL" id="QLG28431.1"/>
    </source>
</evidence>
<organism evidence="2 3">
    <name type="scientific">Halorarum halophilum</name>
    <dbReference type="NCBI Taxonomy" id="2743090"/>
    <lineage>
        <taxon>Archaea</taxon>
        <taxon>Methanobacteriati</taxon>
        <taxon>Methanobacteriota</taxon>
        <taxon>Stenosarchaea group</taxon>
        <taxon>Halobacteria</taxon>
        <taxon>Halobacteriales</taxon>
        <taxon>Haloferacaceae</taxon>
        <taxon>Halorarum</taxon>
    </lineage>
</organism>
<dbReference type="EMBL" id="CP058529">
    <property type="protein sequence ID" value="QLG28431.1"/>
    <property type="molecule type" value="Genomic_DNA"/>
</dbReference>
<feature type="compositionally biased region" description="Basic and acidic residues" evidence="1">
    <location>
        <begin position="153"/>
        <end position="173"/>
    </location>
</feature>